<sequence length="393" mass="43851">MNEHAILSASSASRWLACPPSARLEESLPETASPYAEEGTLAHEMAKVELQKYLFRISATAYTEAWTAFRADSRVTEDFKAAVHLYVQSAIQKIEHARRINRDAEIFLEQRLDYSRVVPEGFGTGDLVIVCDGILEVIDLKFGKGIVVSPVENPQAKLYGFGALEETGLLYDIHTIRLTIHQPRLSPEPESWDISLEDLRAWADSIALIARAAWAGDGEFNPGDHCRFCKAKGQCRARAEANLDLAQQEFKLPHLLSDEDISRLYAKLDPLIKWANDVKAYALKAACNGRKFAGWKLVRGRSNRRYKDPQAAAKALIAAGFPGEAIYQPPVERQLLGITEMERLITKKKFTELLEPFVEKPPGSLTLVAANDKRPEVEADQASGFDITEEVEE</sequence>
<evidence type="ECO:0000313" key="2">
    <source>
        <dbReference type="EMBL" id="KFB68888.1"/>
    </source>
</evidence>
<protein>
    <submittedName>
        <fullName evidence="2">PD-(D/E)XK nuclease superfamily protein</fullName>
    </submittedName>
</protein>
<dbReference type="InterPro" id="IPR011604">
    <property type="entry name" value="PDDEXK-like_dom_sf"/>
</dbReference>
<name>A0A084Y2E4_9PROT</name>
<evidence type="ECO:0000313" key="3">
    <source>
        <dbReference type="Proteomes" id="UP000019812"/>
    </source>
</evidence>
<feature type="region of interest" description="Disordered" evidence="1">
    <location>
        <begin position="371"/>
        <end position="393"/>
    </location>
</feature>
<organism evidence="2 3">
    <name type="scientific">Candidatus Accumulibacter vicinus</name>
    <dbReference type="NCBI Taxonomy" id="2954382"/>
    <lineage>
        <taxon>Bacteria</taxon>
        <taxon>Pseudomonadati</taxon>
        <taxon>Pseudomonadota</taxon>
        <taxon>Betaproteobacteria</taxon>
        <taxon>Candidatus Accumulibacter</taxon>
    </lineage>
</organism>
<accession>A0A084Y2E4</accession>
<dbReference type="STRING" id="1457154.CAPSK01_001743"/>
<evidence type="ECO:0000256" key="1">
    <source>
        <dbReference type="SAM" id="MobiDB-lite"/>
    </source>
</evidence>
<gene>
    <name evidence="2" type="ORF">CAPSK01_001743</name>
</gene>
<dbReference type="AlphaFoldDB" id="A0A084Y2E4"/>
<dbReference type="EMBL" id="JDSS02000019">
    <property type="protein sequence ID" value="KFB68888.1"/>
    <property type="molecule type" value="Genomic_DNA"/>
</dbReference>
<comment type="caution">
    <text evidence="2">The sequence shown here is derived from an EMBL/GenBank/DDBJ whole genome shotgun (WGS) entry which is preliminary data.</text>
</comment>
<dbReference type="Proteomes" id="UP000019812">
    <property type="component" value="Unassembled WGS sequence"/>
</dbReference>
<reference evidence="2 3" key="1">
    <citation type="submission" date="2014-07" db="EMBL/GenBank/DDBJ databases">
        <title>Expanding our view of genomic diversity in Candidatus Accumulibacter clades.</title>
        <authorList>
            <person name="Skennerton C.T."/>
            <person name="Barr J.J."/>
            <person name="Slater F.R."/>
            <person name="Bond P.L."/>
            <person name="Tyson G.W."/>
        </authorList>
    </citation>
    <scope>NUCLEOTIDE SEQUENCE [LARGE SCALE GENOMIC DNA]</scope>
    <source>
        <strain evidence="3">SK-01</strain>
    </source>
</reference>
<dbReference type="RefSeq" id="WP_034924731.1">
    <property type="nucleotide sequence ID" value="NZ_JDSS02000019.1"/>
</dbReference>
<dbReference type="InterPro" id="IPR021229">
    <property type="entry name" value="DUF2800"/>
</dbReference>
<dbReference type="Gene3D" id="3.90.320.10">
    <property type="match status" value="1"/>
</dbReference>
<proteinExistence type="predicted"/>
<dbReference type="Pfam" id="PF10926">
    <property type="entry name" value="DUF2800"/>
    <property type="match status" value="1"/>
</dbReference>